<gene>
    <name evidence="2" type="ORF">EES38_15455</name>
</gene>
<evidence type="ECO:0000313" key="2">
    <source>
        <dbReference type="EMBL" id="RQW62112.1"/>
    </source>
</evidence>
<organism evidence="2 3">
    <name type="scientific">Vibrio viridaestus</name>
    <dbReference type="NCBI Taxonomy" id="2487322"/>
    <lineage>
        <taxon>Bacteria</taxon>
        <taxon>Pseudomonadati</taxon>
        <taxon>Pseudomonadota</taxon>
        <taxon>Gammaproteobacteria</taxon>
        <taxon>Vibrionales</taxon>
        <taxon>Vibrionaceae</taxon>
        <taxon>Vibrio</taxon>
    </lineage>
</organism>
<comment type="caution">
    <text evidence="2">The sequence shown here is derived from an EMBL/GenBank/DDBJ whole genome shotgun (WGS) entry which is preliminary data.</text>
</comment>
<keyword evidence="3" id="KW-1185">Reference proteome</keyword>
<reference evidence="2 3" key="1">
    <citation type="submission" date="2018-11" db="EMBL/GenBank/DDBJ databases">
        <title>Vibrio LJC006 sp. nov., isolated from seawater during the bloom of the enteromorpha.</title>
        <authorList>
            <person name="Liang J."/>
        </authorList>
    </citation>
    <scope>NUCLEOTIDE SEQUENCE [LARGE SCALE GENOMIC DNA]</scope>
    <source>
        <strain evidence="2 3">LJC006</strain>
    </source>
</reference>
<dbReference type="OrthoDB" id="6708408at2"/>
<accession>A0A3N9TYU7</accession>
<feature type="chain" id="PRO_5018191248" evidence="1">
    <location>
        <begin position="21"/>
        <end position="210"/>
    </location>
</feature>
<evidence type="ECO:0000256" key="1">
    <source>
        <dbReference type="SAM" id="SignalP"/>
    </source>
</evidence>
<name>A0A3N9TYU7_9VIBR</name>
<feature type="signal peptide" evidence="1">
    <location>
        <begin position="1"/>
        <end position="20"/>
    </location>
</feature>
<dbReference type="RefSeq" id="WP_124938108.1">
    <property type="nucleotide sequence ID" value="NZ_RJVQ01000007.1"/>
</dbReference>
<sequence length="210" mass="23462">MIKKSILCLLLATPSFYSSADVLLGGDIEVNAWQQDYFYNNQDRGDDVTYTLEASLEHPIPLIPNVKYARSEANASSFEYTKQDFTLYYEILDNDLVSFDIGAGLTRLSNGRLNNQSFNGSLPHIYAATEIGLPTTPIFFFAKGSGISYSDTEMYDVSAGIQYAIGLGLMDLELQLGYRVQHFNVKDFDDLSTRLDTETKGFYGGVNLDF</sequence>
<dbReference type="AlphaFoldDB" id="A0A3N9TYU7"/>
<keyword evidence="1" id="KW-0732">Signal</keyword>
<dbReference type="InterPro" id="IPR026387">
    <property type="entry name" value="OMP_w_GlyGly"/>
</dbReference>
<dbReference type="EMBL" id="RJVQ01000007">
    <property type="protein sequence ID" value="RQW62112.1"/>
    <property type="molecule type" value="Genomic_DNA"/>
</dbReference>
<dbReference type="Proteomes" id="UP000281112">
    <property type="component" value="Unassembled WGS sequence"/>
</dbReference>
<protein>
    <submittedName>
        <fullName evidence="2">TIGR04219 family outer membrane beta-barrel protein</fullName>
    </submittedName>
</protein>
<dbReference type="NCBIfam" id="TIGR04219">
    <property type="entry name" value="OMP_w_GlyGly"/>
    <property type="match status" value="1"/>
</dbReference>
<evidence type="ECO:0000313" key="3">
    <source>
        <dbReference type="Proteomes" id="UP000281112"/>
    </source>
</evidence>
<proteinExistence type="predicted"/>